<reference evidence="2" key="1">
    <citation type="submission" date="2019-08" db="EMBL/GenBank/DDBJ databases">
        <authorList>
            <person name="Kucharzyk K."/>
            <person name="Murdoch R.W."/>
            <person name="Higgins S."/>
            <person name="Loffler F."/>
        </authorList>
    </citation>
    <scope>NUCLEOTIDE SEQUENCE</scope>
</reference>
<gene>
    <name evidence="2" type="ORF">SDC9_79918</name>
</gene>
<dbReference type="EMBL" id="VSSQ01006631">
    <property type="protein sequence ID" value="MPM33345.1"/>
    <property type="molecule type" value="Genomic_DNA"/>
</dbReference>
<organism evidence="2">
    <name type="scientific">bioreactor metagenome</name>
    <dbReference type="NCBI Taxonomy" id="1076179"/>
    <lineage>
        <taxon>unclassified sequences</taxon>
        <taxon>metagenomes</taxon>
        <taxon>ecological metagenomes</taxon>
    </lineage>
</organism>
<proteinExistence type="predicted"/>
<name>A0A644YXM3_9ZZZZ</name>
<comment type="caution">
    <text evidence="2">The sequence shown here is derived from an EMBL/GenBank/DDBJ whole genome shotgun (WGS) entry which is preliminary data.</text>
</comment>
<protein>
    <submittedName>
        <fullName evidence="2">Uncharacterized protein</fullName>
    </submittedName>
</protein>
<dbReference type="AlphaFoldDB" id="A0A644YXM3"/>
<accession>A0A644YXM3</accession>
<sequence length="607" mass="64977">MPDPLSGASSSGGAHTQGTNHTQTTGTLDGRDVHVDVPGAQRTAPPPAGDGSEKPGFFARMFSWSSSGTSNSVRAETAVRNAQTSVANSLKSIREKVHAAVPKESVDAGVTAQGKQALRQFESELQNAATPVISASMSLAQVMKAPIATYLNSLTLPAAESLMRQMDLLSADDLVPDSVLHLFKQSLNSHVTDTKAAIESQKVAMEKIRGDYESQLITGVRQQMGMILEGAVRAANNSAERRKGEMATNTLCTLQQVVRESLRTADMKLLQVSDVEQYIDQVVASTIARSIERGALTSDGVEAWLTQVSTSDKSCARMLANMDRTIAGTSCAAVRPVIARALDTQFESTTRAANEALQAGSSANVNINGFVDHMTLAGEQYGDIKSKSTGFLDQTRRDRHAPCLTALKSALGSLTAGDFKGLSDAQIADLFKAAHAMGIELPTEMQTELDARRDASRLAFQAAYDTVLGHLTGGNLKDGVASLAGLNDLSSHYANFFASSDQGAIKALRDGLVNPCFGKLDDASLQTVGELVRSNQGNLLFDELGEEARRIDEEIGPEQAAPYYQLYSNLQDVRDKLEDAAELRAGFKFEKRLDMPQVVVSVQDVFA</sequence>
<evidence type="ECO:0000256" key="1">
    <source>
        <dbReference type="SAM" id="MobiDB-lite"/>
    </source>
</evidence>
<feature type="compositionally biased region" description="Low complexity" evidence="1">
    <location>
        <begin position="12"/>
        <end position="27"/>
    </location>
</feature>
<evidence type="ECO:0000313" key="2">
    <source>
        <dbReference type="EMBL" id="MPM33345.1"/>
    </source>
</evidence>
<feature type="region of interest" description="Disordered" evidence="1">
    <location>
        <begin position="1"/>
        <end position="57"/>
    </location>
</feature>